<dbReference type="Proteomes" id="UP000270866">
    <property type="component" value="Chromosome 1"/>
</dbReference>
<gene>
    <name evidence="2" type="ORF">BFJ65_g1622</name>
</gene>
<reference evidence="2" key="1">
    <citation type="journal article" date="2018" name="Sci. Rep.">
        <title>Characterisation of pathogen-specific regions and novel effector candidates in Fusarium oxysporum f. sp. cepae.</title>
        <authorList>
            <person name="Armitage A.D."/>
            <person name="Taylor A."/>
            <person name="Sobczyk M.K."/>
            <person name="Baxter L."/>
            <person name="Greenfield B.P."/>
            <person name="Bates H.J."/>
            <person name="Wilson F."/>
            <person name="Jackson A.C."/>
            <person name="Ott S."/>
            <person name="Harrison R.J."/>
            <person name="Clarkson J.P."/>
        </authorList>
    </citation>
    <scope>NUCLEOTIDE SEQUENCE [LARGE SCALE GENOMIC DNA]</scope>
    <source>
        <strain evidence="2">FoC_Fus2</strain>
    </source>
</reference>
<feature type="compositionally biased region" description="Basic and acidic residues" evidence="1">
    <location>
        <begin position="11"/>
        <end position="21"/>
    </location>
</feature>
<dbReference type="PANTHER" id="PTHR40642">
    <property type="entry name" value="YALI0F31295P"/>
    <property type="match status" value="1"/>
</dbReference>
<sequence>MDTALPLQEDGESHPSQDDIKPSVPAPEETNMSNIQKLPHASIRTPEPQVDRQANNSDPPDTPGALEPFDWDEFEARYEAALQEADEREREILKEADALSKYFKIWAASASAHDDERAAKRLQTRRRFVNLAEDKMERKQQHYDQVVRAFESALALLKSHLDASSANLAKSQIMPDLALKKNQDMPQSNNGSTTNAHVIPNISPDDLVAFHESHFSHTAVAAFGSEFIDSPPQDQIQDDAVDDTWEEEDDNLGYYPDGVKRTLTDAQIEIFRHSELETLRKEKERAKQLGSKETAPSSEAMDLSDDTPTSTQTKNMSSSLPASFQSNKKRKKKKGLQRPRPEPKPDLRKRTWDVKGYCFWSLERYPPRDFDFIRSESGHFDKFHNAACSYCMSFDDQ</sequence>
<dbReference type="EMBL" id="MRCU01000001">
    <property type="protein sequence ID" value="RKK29707.1"/>
    <property type="molecule type" value="Genomic_DNA"/>
</dbReference>
<dbReference type="PANTHER" id="PTHR40642:SF1">
    <property type="entry name" value="YALI0F31295P"/>
    <property type="match status" value="1"/>
</dbReference>
<feature type="region of interest" description="Disordered" evidence="1">
    <location>
        <begin position="1"/>
        <end position="70"/>
    </location>
</feature>
<feature type="compositionally biased region" description="Polar residues" evidence="1">
    <location>
        <begin position="306"/>
        <end position="326"/>
    </location>
</feature>
<feature type="compositionally biased region" description="Basic residues" evidence="1">
    <location>
        <begin position="327"/>
        <end position="337"/>
    </location>
</feature>
<dbReference type="InterPro" id="IPR024526">
    <property type="entry name" value="DUF3807"/>
</dbReference>
<dbReference type="AlphaFoldDB" id="A0A3L6P787"/>
<name>A0A3L6P787_FUSOX</name>
<dbReference type="Pfam" id="PF12720">
    <property type="entry name" value="DUF3807"/>
    <property type="match status" value="1"/>
</dbReference>
<protein>
    <submittedName>
        <fullName evidence="2">Uncharacterized protein</fullName>
    </submittedName>
</protein>
<comment type="caution">
    <text evidence="2">The sequence shown here is derived from an EMBL/GenBank/DDBJ whole genome shotgun (WGS) entry which is preliminary data.</text>
</comment>
<accession>A0A3L6P787</accession>
<evidence type="ECO:0000313" key="2">
    <source>
        <dbReference type="EMBL" id="RKK29707.1"/>
    </source>
</evidence>
<proteinExistence type="predicted"/>
<feature type="region of interest" description="Disordered" evidence="1">
    <location>
        <begin position="281"/>
        <end position="348"/>
    </location>
</feature>
<feature type="compositionally biased region" description="Basic and acidic residues" evidence="1">
    <location>
        <begin position="339"/>
        <end position="348"/>
    </location>
</feature>
<evidence type="ECO:0000256" key="1">
    <source>
        <dbReference type="SAM" id="MobiDB-lite"/>
    </source>
</evidence>
<organism evidence="2">
    <name type="scientific">Fusarium oxysporum f. sp. cepae</name>
    <dbReference type="NCBI Taxonomy" id="396571"/>
    <lineage>
        <taxon>Eukaryota</taxon>
        <taxon>Fungi</taxon>
        <taxon>Dikarya</taxon>
        <taxon>Ascomycota</taxon>
        <taxon>Pezizomycotina</taxon>
        <taxon>Sordariomycetes</taxon>
        <taxon>Hypocreomycetidae</taxon>
        <taxon>Hypocreales</taxon>
        <taxon>Nectriaceae</taxon>
        <taxon>Fusarium</taxon>
        <taxon>Fusarium oxysporum species complex</taxon>
    </lineage>
</organism>